<evidence type="ECO:0000313" key="15">
    <source>
        <dbReference type="Proteomes" id="UP000277007"/>
    </source>
</evidence>
<dbReference type="Gene3D" id="6.10.340.10">
    <property type="match status" value="1"/>
</dbReference>
<proteinExistence type="predicted"/>
<dbReference type="Gene3D" id="3.30.565.10">
    <property type="entry name" value="Histidine kinase-like ATPase, C-terminal domain"/>
    <property type="match status" value="1"/>
</dbReference>
<dbReference type="SUPFAM" id="SSF55874">
    <property type="entry name" value="ATPase domain of HSP90 chaperone/DNA topoisomerase II/histidine kinase"/>
    <property type="match status" value="1"/>
</dbReference>
<dbReference type="CDD" id="cd06225">
    <property type="entry name" value="HAMP"/>
    <property type="match status" value="1"/>
</dbReference>
<keyword evidence="4" id="KW-1003">Cell membrane</keyword>
<dbReference type="InterPro" id="IPR004358">
    <property type="entry name" value="Sig_transdc_His_kin-like_C"/>
</dbReference>
<dbReference type="CDD" id="cd00082">
    <property type="entry name" value="HisKA"/>
    <property type="match status" value="1"/>
</dbReference>
<dbReference type="GO" id="GO:0000155">
    <property type="term" value="F:phosphorelay sensor kinase activity"/>
    <property type="evidence" value="ECO:0007669"/>
    <property type="project" value="InterPro"/>
</dbReference>
<keyword evidence="5" id="KW-0597">Phosphoprotein</keyword>
<feature type="transmembrane region" description="Helical" evidence="11">
    <location>
        <begin position="150"/>
        <end position="171"/>
    </location>
</feature>
<keyword evidence="10" id="KW-0175">Coiled coil</keyword>
<keyword evidence="11" id="KW-0812">Transmembrane</keyword>
<dbReference type="InterPro" id="IPR036890">
    <property type="entry name" value="HATPase_C_sf"/>
</dbReference>
<protein>
    <recommendedName>
        <fullName evidence="3">histidine kinase</fullName>
        <ecNumber evidence="3">2.7.13.3</ecNumber>
    </recommendedName>
</protein>
<dbReference type="PANTHER" id="PTHR44936">
    <property type="entry name" value="SENSOR PROTEIN CREC"/>
    <property type="match status" value="1"/>
</dbReference>
<dbReference type="SMART" id="SM00304">
    <property type="entry name" value="HAMP"/>
    <property type="match status" value="1"/>
</dbReference>
<reference evidence="14 15" key="1">
    <citation type="submission" date="2018-12" db="EMBL/GenBank/DDBJ databases">
        <authorList>
            <person name="Yang Y."/>
        </authorList>
    </citation>
    <scope>NUCLEOTIDE SEQUENCE [LARGE SCALE GENOMIC DNA]</scope>
    <source>
        <strain evidence="14 15">L-25-5w-1</strain>
    </source>
</reference>
<evidence type="ECO:0000313" key="14">
    <source>
        <dbReference type="EMBL" id="RTR15025.1"/>
    </source>
</evidence>
<dbReference type="SUPFAM" id="SSF47384">
    <property type="entry name" value="Homodimeric domain of signal transducing histidine kinase"/>
    <property type="match status" value="1"/>
</dbReference>
<evidence type="ECO:0000256" key="11">
    <source>
        <dbReference type="SAM" id="Phobius"/>
    </source>
</evidence>
<evidence type="ECO:0000256" key="2">
    <source>
        <dbReference type="ARBA" id="ARBA00004651"/>
    </source>
</evidence>
<evidence type="ECO:0000256" key="8">
    <source>
        <dbReference type="ARBA" id="ARBA00022777"/>
    </source>
</evidence>
<evidence type="ECO:0000256" key="5">
    <source>
        <dbReference type="ARBA" id="ARBA00022553"/>
    </source>
</evidence>
<comment type="subcellular location">
    <subcellularLocation>
        <location evidence="2">Cell membrane</location>
        <topology evidence="2">Multi-pass membrane protein</topology>
    </subcellularLocation>
</comment>
<dbReference type="OrthoDB" id="226486at2"/>
<keyword evidence="6" id="KW-0808">Transferase</keyword>
<dbReference type="InterPro" id="IPR003661">
    <property type="entry name" value="HisK_dim/P_dom"/>
</dbReference>
<dbReference type="AlphaFoldDB" id="A0A431VAX8"/>
<sequence length="509" mass="54479">MLPRSRSLLMKFLVLVVPIVVLCSVAASGLSTYLNAQDLQRQLGQEMMNVAATEGVALALPLWNYRSDNTQSIVDAILVNPNVSGVRVTDNFNTVIAEGGALAAGDGHWTITTPILSPVAGDAAYIGRLFIAYNDRQIHRTVRERLMSDASLVAALIVALSVGAAVAHAVAIGRPLTRFVRAIRRAEDPNLRQPVPVATRDEIGDIMAAYNRLLHRLGEEEEERRRANDALRVERDRAEDALRHLKAAQDSLIQAEKLAALGGLVAGMAHEMNTPIGNALVAASFLVDQAAAMEATLAGGKLRAQALRDYLAATRETAGHVVDSCDRAAGLVRSFKMVAADPGEQDRSTVPLSAVIDMALAAFPERAVAHHPIHTEVIGAEDGAENGEPVIDSYPSLLAEVLTALLRNATTHAYPDGAGGAVRLTARAEADRVIFEVADDGCGIDPDALPRIFDPFFTTDRRIGSGIGLHFVHNALARTLNGRIAVDTEVGRGSCFRLTLPRRLDQPLA</sequence>
<evidence type="ECO:0000256" key="1">
    <source>
        <dbReference type="ARBA" id="ARBA00000085"/>
    </source>
</evidence>
<evidence type="ECO:0000256" key="4">
    <source>
        <dbReference type="ARBA" id="ARBA00022475"/>
    </source>
</evidence>
<dbReference type="EMBL" id="RXMA01000036">
    <property type="protein sequence ID" value="RTR15025.1"/>
    <property type="molecule type" value="Genomic_DNA"/>
</dbReference>
<keyword evidence="11" id="KW-1133">Transmembrane helix</keyword>
<keyword evidence="9" id="KW-0067">ATP-binding</keyword>
<organism evidence="14 15">
    <name type="scientific">Azospirillum griseum</name>
    <dbReference type="NCBI Taxonomy" id="2496639"/>
    <lineage>
        <taxon>Bacteria</taxon>
        <taxon>Pseudomonadati</taxon>
        <taxon>Pseudomonadota</taxon>
        <taxon>Alphaproteobacteria</taxon>
        <taxon>Rhodospirillales</taxon>
        <taxon>Azospirillaceae</taxon>
        <taxon>Azospirillum</taxon>
    </lineage>
</organism>
<dbReference type="Pfam" id="PF02518">
    <property type="entry name" value="HATPase_c"/>
    <property type="match status" value="1"/>
</dbReference>
<feature type="domain" description="HAMP" evidence="13">
    <location>
        <begin position="170"/>
        <end position="222"/>
    </location>
</feature>
<dbReference type="GO" id="GO:0005524">
    <property type="term" value="F:ATP binding"/>
    <property type="evidence" value="ECO:0007669"/>
    <property type="project" value="UniProtKB-KW"/>
</dbReference>
<evidence type="ECO:0000256" key="9">
    <source>
        <dbReference type="ARBA" id="ARBA00022840"/>
    </source>
</evidence>
<evidence type="ECO:0000256" key="3">
    <source>
        <dbReference type="ARBA" id="ARBA00012438"/>
    </source>
</evidence>
<dbReference type="InterPro" id="IPR003660">
    <property type="entry name" value="HAMP_dom"/>
</dbReference>
<dbReference type="InterPro" id="IPR036097">
    <property type="entry name" value="HisK_dim/P_sf"/>
</dbReference>
<keyword evidence="7" id="KW-0547">Nucleotide-binding</keyword>
<dbReference type="PROSITE" id="PS50885">
    <property type="entry name" value="HAMP"/>
    <property type="match status" value="1"/>
</dbReference>
<comment type="caution">
    <text evidence="14">The sequence shown here is derived from an EMBL/GenBank/DDBJ whole genome shotgun (WGS) entry which is preliminary data.</text>
</comment>
<evidence type="ECO:0000259" key="12">
    <source>
        <dbReference type="PROSITE" id="PS50109"/>
    </source>
</evidence>
<dbReference type="SUPFAM" id="SSF158472">
    <property type="entry name" value="HAMP domain-like"/>
    <property type="match status" value="1"/>
</dbReference>
<accession>A0A431VAX8</accession>
<dbReference type="PANTHER" id="PTHR44936:SF10">
    <property type="entry name" value="SENSOR PROTEIN RSTB"/>
    <property type="match status" value="1"/>
</dbReference>
<keyword evidence="11" id="KW-0472">Membrane</keyword>
<comment type="catalytic activity">
    <reaction evidence="1">
        <text>ATP + protein L-histidine = ADP + protein N-phospho-L-histidine.</text>
        <dbReference type="EC" id="2.7.13.3"/>
    </reaction>
</comment>
<dbReference type="EC" id="2.7.13.3" evidence="3"/>
<dbReference type="RefSeq" id="WP_126620021.1">
    <property type="nucleotide sequence ID" value="NZ_JBHUCY010000040.1"/>
</dbReference>
<keyword evidence="15" id="KW-1185">Reference proteome</keyword>
<dbReference type="Pfam" id="PF00672">
    <property type="entry name" value="HAMP"/>
    <property type="match status" value="1"/>
</dbReference>
<feature type="domain" description="Histidine kinase" evidence="12">
    <location>
        <begin position="267"/>
        <end position="504"/>
    </location>
</feature>
<evidence type="ECO:0000259" key="13">
    <source>
        <dbReference type="PROSITE" id="PS50885"/>
    </source>
</evidence>
<dbReference type="InterPro" id="IPR003594">
    <property type="entry name" value="HATPase_dom"/>
</dbReference>
<dbReference type="Gene3D" id="1.10.287.130">
    <property type="match status" value="1"/>
</dbReference>
<keyword evidence="8 14" id="KW-0418">Kinase</keyword>
<gene>
    <name evidence="14" type="ORF">EJ903_23410</name>
</gene>
<dbReference type="InterPro" id="IPR050980">
    <property type="entry name" value="2C_sensor_his_kinase"/>
</dbReference>
<name>A0A431VAX8_9PROT</name>
<feature type="coiled-coil region" evidence="10">
    <location>
        <begin position="210"/>
        <end position="258"/>
    </location>
</feature>
<evidence type="ECO:0000256" key="7">
    <source>
        <dbReference type="ARBA" id="ARBA00022741"/>
    </source>
</evidence>
<evidence type="ECO:0000256" key="6">
    <source>
        <dbReference type="ARBA" id="ARBA00022679"/>
    </source>
</evidence>
<dbReference type="PRINTS" id="PR00344">
    <property type="entry name" value="BCTRLSENSOR"/>
</dbReference>
<dbReference type="InterPro" id="IPR005467">
    <property type="entry name" value="His_kinase_dom"/>
</dbReference>
<evidence type="ECO:0000256" key="10">
    <source>
        <dbReference type="SAM" id="Coils"/>
    </source>
</evidence>
<dbReference type="SMART" id="SM00387">
    <property type="entry name" value="HATPase_c"/>
    <property type="match status" value="1"/>
</dbReference>
<dbReference type="Proteomes" id="UP000277007">
    <property type="component" value="Unassembled WGS sequence"/>
</dbReference>
<dbReference type="PROSITE" id="PS50109">
    <property type="entry name" value="HIS_KIN"/>
    <property type="match status" value="1"/>
</dbReference>
<dbReference type="GO" id="GO:0005886">
    <property type="term" value="C:plasma membrane"/>
    <property type="evidence" value="ECO:0007669"/>
    <property type="project" value="UniProtKB-SubCell"/>
</dbReference>